<feature type="compositionally biased region" description="Polar residues" evidence="1">
    <location>
        <begin position="160"/>
        <end position="184"/>
    </location>
</feature>
<proteinExistence type="predicted"/>
<protein>
    <submittedName>
        <fullName evidence="3">Uncharacterized protein</fullName>
    </submittedName>
</protein>
<dbReference type="Proteomes" id="UP000887574">
    <property type="component" value="Unplaced"/>
</dbReference>
<dbReference type="WBParaSite" id="jg2246">
    <property type="protein sequence ID" value="jg2246"/>
    <property type="gene ID" value="jg2246"/>
</dbReference>
<name>A0A915DSP3_9BILA</name>
<feature type="region of interest" description="Disordered" evidence="1">
    <location>
        <begin position="155"/>
        <end position="213"/>
    </location>
</feature>
<accession>A0A915DSP3</accession>
<dbReference type="AlphaFoldDB" id="A0A915DSP3"/>
<evidence type="ECO:0000313" key="3">
    <source>
        <dbReference type="WBParaSite" id="jg2246"/>
    </source>
</evidence>
<evidence type="ECO:0000256" key="1">
    <source>
        <dbReference type="SAM" id="MobiDB-lite"/>
    </source>
</evidence>
<feature type="compositionally biased region" description="Basic and acidic residues" evidence="1">
    <location>
        <begin position="197"/>
        <end position="213"/>
    </location>
</feature>
<sequence length="282" mass="32094">MREHSNFLLFSCSSLNCSKSVIVGSAQSSTRRNRQNVYTNLRSSPVIMLLLLLPLLVSGGQDMEQPSTIPSLRTQPKEGFLAEDSSPVPNLFKEYLTRGMYTCTSRYVHTIAKLHALIKDAYEEYASCQKLMKDTSKSFTPTQFELLDELLEEWQDEQDVSTTPSPAEENTQSSNSLSHLTQVDSLPASAAPSTMEDNNREDQTHATKAEKRKEANQTFIYQADEKIRRGGWALLFVWIMWIIWMTKDYWLPPLCATRHKRRPRRTAIPVLVAHFSPSITSS</sequence>
<organism evidence="2 3">
    <name type="scientific">Ditylenchus dipsaci</name>
    <dbReference type="NCBI Taxonomy" id="166011"/>
    <lineage>
        <taxon>Eukaryota</taxon>
        <taxon>Metazoa</taxon>
        <taxon>Ecdysozoa</taxon>
        <taxon>Nematoda</taxon>
        <taxon>Chromadorea</taxon>
        <taxon>Rhabditida</taxon>
        <taxon>Tylenchina</taxon>
        <taxon>Tylenchomorpha</taxon>
        <taxon>Sphaerularioidea</taxon>
        <taxon>Anguinidae</taxon>
        <taxon>Anguininae</taxon>
        <taxon>Ditylenchus</taxon>
    </lineage>
</organism>
<reference evidence="3" key="1">
    <citation type="submission" date="2022-11" db="UniProtKB">
        <authorList>
            <consortium name="WormBaseParasite"/>
        </authorList>
    </citation>
    <scope>IDENTIFICATION</scope>
</reference>
<keyword evidence="2" id="KW-1185">Reference proteome</keyword>
<evidence type="ECO:0000313" key="2">
    <source>
        <dbReference type="Proteomes" id="UP000887574"/>
    </source>
</evidence>